<dbReference type="EMBL" id="BART01004499">
    <property type="protein sequence ID" value="GAG71532.1"/>
    <property type="molecule type" value="Genomic_DNA"/>
</dbReference>
<reference evidence="1" key="1">
    <citation type="journal article" date="2014" name="Front. Microbiol.">
        <title>High frequency of phylogenetically diverse reductive dehalogenase-homologous genes in deep subseafloor sedimentary metagenomes.</title>
        <authorList>
            <person name="Kawai M."/>
            <person name="Futagami T."/>
            <person name="Toyoda A."/>
            <person name="Takaki Y."/>
            <person name="Nishi S."/>
            <person name="Hori S."/>
            <person name="Arai W."/>
            <person name="Tsubouchi T."/>
            <person name="Morono Y."/>
            <person name="Uchiyama I."/>
            <person name="Ito T."/>
            <person name="Fujiyama A."/>
            <person name="Inagaki F."/>
            <person name="Takami H."/>
        </authorList>
    </citation>
    <scope>NUCLEOTIDE SEQUENCE</scope>
    <source>
        <strain evidence="1">Expedition CK06-06</strain>
    </source>
</reference>
<proteinExistence type="predicted"/>
<feature type="non-terminal residue" evidence="1">
    <location>
        <position position="1"/>
    </location>
</feature>
<comment type="caution">
    <text evidence="1">The sequence shown here is derived from an EMBL/GenBank/DDBJ whole genome shotgun (WGS) entry which is preliminary data.</text>
</comment>
<dbReference type="AlphaFoldDB" id="X1AQA3"/>
<protein>
    <submittedName>
        <fullName evidence="1">Uncharacterized protein</fullName>
    </submittedName>
</protein>
<name>X1AQA3_9ZZZZ</name>
<gene>
    <name evidence="1" type="ORF">S01H4_11243</name>
</gene>
<sequence>DAMQTDLNDDVLEVTDATVQLFTGELVIARRSVGPGPPIPYSTVAIDEIQIPLELGSQLLRKGRKTGLKV</sequence>
<accession>X1AQA3</accession>
<organism evidence="1">
    <name type="scientific">marine sediment metagenome</name>
    <dbReference type="NCBI Taxonomy" id="412755"/>
    <lineage>
        <taxon>unclassified sequences</taxon>
        <taxon>metagenomes</taxon>
        <taxon>ecological metagenomes</taxon>
    </lineage>
</organism>
<evidence type="ECO:0000313" key="1">
    <source>
        <dbReference type="EMBL" id="GAG71532.1"/>
    </source>
</evidence>